<dbReference type="PRINTS" id="PR00077">
    <property type="entry name" value="GPDHDRGNASE"/>
</dbReference>
<dbReference type="GO" id="GO:0005829">
    <property type="term" value="C:cytosol"/>
    <property type="evidence" value="ECO:0007669"/>
    <property type="project" value="TreeGrafter"/>
</dbReference>
<dbReference type="NCBIfam" id="NF000942">
    <property type="entry name" value="PRK00094.1-4"/>
    <property type="match status" value="1"/>
</dbReference>
<keyword evidence="13" id="KW-0963">Cytoplasm</keyword>
<keyword evidence="21" id="KW-1185">Reference proteome</keyword>
<comment type="similarity">
    <text evidence="1 13 17">Belongs to the NAD-dependent glycerol-3-phosphate dehydrogenase family.</text>
</comment>
<dbReference type="EMBL" id="FNIL01000001">
    <property type="protein sequence ID" value="SDN37692.1"/>
    <property type="molecule type" value="Genomic_DNA"/>
</dbReference>
<evidence type="ECO:0000256" key="12">
    <source>
        <dbReference type="ARBA" id="ARBA00080511"/>
    </source>
</evidence>
<dbReference type="Gene3D" id="1.10.1040.10">
    <property type="entry name" value="N-(1-d-carboxylethyl)-l-norvaline Dehydrogenase, domain 2"/>
    <property type="match status" value="1"/>
</dbReference>
<feature type="binding site" evidence="16">
    <location>
        <position position="253"/>
    </location>
    <ligand>
        <name>NAD(+)</name>
        <dbReference type="ChEBI" id="CHEBI:57540"/>
    </ligand>
</feature>
<evidence type="ECO:0000259" key="19">
    <source>
        <dbReference type="Pfam" id="PF07479"/>
    </source>
</evidence>
<dbReference type="STRING" id="745820.SAMN04488053_101645"/>
<keyword evidence="2 13" id="KW-0444">Lipid biosynthesis</keyword>
<dbReference type="FunFam" id="1.10.1040.10:FF:000001">
    <property type="entry name" value="Glycerol-3-phosphate dehydrogenase [NAD(P)+]"/>
    <property type="match status" value="1"/>
</dbReference>
<dbReference type="InterPro" id="IPR006168">
    <property type="entry name" value="G3P_DH_NAD-dep"/>
</dbReference>
<dbReference type="GO" id="GO:0005975">
    <property type="term" value="P:carbohydrate metabolic process"/>
    <property type="evidence" value="ECO:0007669"/>
    <property type="project" value="InterPro"/>
</dbReference>
<organism evidence="20 21">
    <name type="scientific">Alkalicoccus daliensis</name>
    <dbReference type="NCBI Taxonomy" id="745820"/>
    <lineage>
        <taxon>Bacteria</taxon>
        <taxon>Bacillati</taxon>
        <taxon>Bacillota</taxon>
        <taxon>Bacilli</taxon>
        <taxon>Bacillales</taxon>
        <taxon>Bacillaceae</taxon>
        <taxon>Alkalicoccus</taxon>
    </lineage>
</organism>
<dbReference type="RefSeq" id="WP_090840503.1">
    <property type="nucleotide sequence ID" value="NZ_FNIL01000001.1"/>
</dbReference>
<keyword evidence="7 13" id="KW-0594">Phospholipid biosynthesis</keyword>
<dbReference type="GO" id="GO:0051287">
    <property type="term" value="F:NAD binding"/>
    <property type="evidence" value="ECO:0007669"/>
    <property type="project" value="InterPro"/>
</dbReference>
<feature type="binding site" evidence="13">
    <location>
        <position position="253"/>
    </location>
    <ligand>
        <name>sn-glycerol 3-phosphate</name>
        <dbReference type="ChEBI" id="CHEBI:57597"/>
    </ligand>
</feature>
<gene>
    <name evidence="13" type="primary">gpsA</name>
    <name evidence="20" type="ORF">SAMN04488053_101645</name>
</gene>
<feature type="binding site" evidence="13">
    <location>
        <position position="277"/>
    </location>
    <ligand>
        <name>NADPH</name>
        <dbReference type="ChEBI" id="CHEBI:57783"/>
    </ligand>
</feature>
<evidence type="ECO:0000256" key="11">
    <source>
        <dbReference type="ARBA" id="ARBA00069372"/>
    </source>
</evidence>
<evidence type="ECO:0000259" key="18">
    <source>
        <dbReference type="Pfam" id="PF01210"/>
    </source>
</evidence>
<dbReference type="NCBIfam" id="NF000940">
    <property type="entry name" value="PRK00094.1-2"/>
    <property type="match status" value="1"/>
</dbReference>
<feature type="binding site" evidence="16">
    <location>
        <position position="138"/>
    </location>
    <ligand>
        <name>NAD(+)</name>
        <dbReference type="ChEBI" id="CHEBI:57540"/>
    </ligand>
</feature>
<dbReference type="SUPFAM" id="SSF51735">
    <property type="entry name" value="NAD(P)-binding Rossmann-fold domains"/>
    <property type="match status" value="1"/>
</dbReference>
<evidence type="ECO:0000256" key="4">
    <source>
        <dbReference type="ARBA" id="ARBA00023002"/>
    </source>
</evidence>
<feature type="active site" description="Proton acceptor" evidence="13 14">
    <location>
        <position position="189"/>
    </location>
</feature>
<dbReference type="GO" id="GO:0046168">
    <property type="term" value="P:glycerol-3-phosphate catabolic process"/>
    <property type="evidence" value="ECO:0007669"/>
    <property type="project" value="InterPro"/>
</dbReference>
<protein>
    <recommendedName>
        <fullName evidence="11 13">Glycerol-3-phosphate dehydrogenase [NAD(P)+]</fullName>
        <ecNumber evidence="10 13">1.1.1.94</ecNumber>
    </recommendedName>
    <alternativeName>
        <fullName evidence="13">NAD(P)(+)-dependent glycerol-3-phosphate dehydrogenase</fullName>
    </alternativeName>
    <alternativeName>
        <fullName evidence="12 13">NAD(P)H-dependent dihydroxyacetone-phosphate reductase</fullName>
    </alternativeName>
</protein>
<dbReference type="InterPro" id="IPR008927">
    <property type="entry name" value="6-PGluconate_DH-like_C_sf"/>
</dbReference>
<dbReference type="NCBIfam" id="NF000941">
    <property type="entry name" value="PRK00094.1-3"/>
    <property type="match status" value="1"/>
</dbReference>
<dbReference type="PANTHER" id="PTHR11728:SF1">
    <property type="entry name" value="GLYCEROL-3-PHOSPHATE DEHYDROGENASE [NAD(+)] 2, CHLOROPLASTIC"/>
    <property type="match status" value="1"/>
</dbReference>
<dbReference type="UniPathway" id="UPA00940"/>
<feature type="binding site" evidence="13">
    <location>
        <position position="242"/>
    </location>
    <ligand>
        <name>sn-glycerol 3-phosphate</name>
        <dbReference type="ChEBI" id="CHEBI:57597"/>
    </ligand>
</feature>
<evidence type="ECO:0000256" key="9">
    <source>
        <dbReference type="ARBA" id="ARBA00052716"/>
    </source>
</evidence>
<dbReference type="PIRSF" id="PIRSF000114">
    <property type="entry name" value="Glycerol-3-P_dh"/>
    <property type="match status" value="1"/>
</dbReference>
<feature type="binding site" evidence="16">
    <location>
        <begin position="8"/>
        <end position="13"/>
    </location>
    <ligand>
        <name>NAD(+)</name>
        <dbReference type="ChEBI" id="CHEBI:57540"/>
    </ligand>
</feature>
<comment type="catalytic activity">
    <reaction evidence="9">
        <text>sn-glycerol 3-phosphate + NADP(+) = dihydroxyacetone phosphate + NADPH + H(+)</text>
        <dbReference type="Rhea" id="RHEA:11096"/>
        <dbReference type="ChEBI" id="CHEBI:15378"/>
        <dbReference type="ChEBI" id="CHEBI:57597"/>
        <dbReference type="ChEBI" id="CHEBI:57642"/>
        <dbReference type="ChEBI" id="CHEBI:57783"/>
        <dbReference type="ChEBI" id="CHEBI:58349"/>
        <dbReference type="EC" id="1.1.1.94"/>
    </reaction>
    <physiologicalReaction direction="right-to-left" evidence="9">
        <dbReference type="Rhea" id="RHEA:11098"/>
    </physiologicalReaction>
</comment>
<feature type="binding site" evidence="13">
    <location>
        <position position="49"/>
    </location>
    <ligand>
        <name>NADPH</name>
        <dbReference type="ChEBI" id="CHEBI:57783"/>
    </ligand>
</feature>
<evidence type="ECO:0000256" key="17">
    <source>
        <dbReference type="RuleBase" id="RU000437"/>
    </source>
</evidence>
<dbReference type="OrthoDB" id="9812273at2"/>
<evidence type="ECO:0000256" key="10">
    <source>
        <dbReference type="ARBA" id="ARBA00066687"/>
    </source>
</evidence>
<sequence>MKKAAVIGAGSWGTALSMVLADNGHEVKLWTRSQEHAESIQQTGKNLRYLSGVELPSSIQATSSIQEAVSGSEFVIVVVPTKAMREVLPMLKDFLEKDAVIVHASKGIEPETHLRISEIIAEEVGDRPVACISGPSHAEEVCKRQPTTITSSSIHTEIAEQVQDLFMNQSFRVYTNPDLIGVEIGGSLKNIIAIGSGMTSGLGFGDNARAALMTRGLAEISRLGVKLGANPLTFSGLSGLGDLIVTCTSFHSRNWRAGNMIGKGMSVSQVEAEMGMVVEGVRTTKAAFQLSKKLGVDMPITKELFEVLFEDKDVEKAVNALMGRVKKKEVEGLMSGFDKMNNNDPLDHFEP</sequence>
<dbReference type="InterPro" id="IPR006109">
    <property type="entry name" value="G3P_DH_NAD-dep_C"/>
</dbReference>
<dbReference type="AlphaFoldDB" id="A0A1H0AW99"/>
<evidence type="ECO:0000256" key="1">
    <source>
        <dbReference type="ARBA" id="ARBA00011009"/>
    </source>
</evidence>
<dbReference type="FunFam" id="3.40.50.720:FF:000019">
    <property type="entry name" value="Glycerol-3-phosphate dehydrogenase [NAD(P)+]"/>
    <property type="match status" value="1"/>
</dbReference>
<feature type="binding site" evidence="13">
    <location>
        <position position="12"/>
    </location>
    <ligand>
        <name>NADPH</name>
        <dbReference type="ChEBI" id="CHEBI:57783"/>
    </ligand>
</feature>
<feature type="binding site" evidence="13">
    <location>
        <position position="136"/>
    </location>
    <ligand>
        <name>sn-glycerol 3-phosphate</name>
        <dbReference type="ChEBI" id="CHEBI:57597"/>
    </ligand>
</feature>
<dbReference type="GO" id="GO:0046167">
    <property type="term" value="P:glycerol-3-phosphate biosynthetic process"/>
    <property type="evidence" value="ECO:0007669"/>
    <property type="project" value="UniProtKB-UniRule"/>
</dbReference>
<feature type="binding site" evidence="13">
    <location>
        <position position="106"/>
    </location>
    <ligand>
        <name>sn-glycerol 3-phosphate</name>
        <dbReference type="ChEBI" id="CHEBI:57597"/>
    </ligand>
</feature>
<feature type="binding site" evidence="13">
    <location>
        <position position="189"/>
    </location>
    <ligand>
        <name>sn-glycerol 3-phosphate</name>
        <dbReference type="ChEBI" id="CHEBI:57597"/>
    </ligand>
</feature>
<comment type="caution">
    <text evidence="13">Lacks conserved residue(s) required for the propagation of feature annotation.</text>
</comment>
<dbReference type="Gene3D" id="3.40.50.720">
    <property type="entry name" value="NAD(P)-binding Rossmann-like Domain"/>
    <property type="match status" value="1"/>
</dbReference>
<comment type="function">
    <text evidence="13">Catalyzes the reduction of the glycolytic intermediate dihydroxyacetone phosphate (DHAP) to sn-glycerol 3-phosphate (G3P), the key precursor for phospholipid synthesis.</text>
</comment>
<dbReference type="InterPro" id="IPR036291">
    <property type="entry name" value="NAD(P)-bd_dom_sf"/>
</dbReference>
<comment type="pathway">
    <text evidence="13">Membrane lipid metabolism; glycerophospholipid metabolism.</text>
</comment>
<feature type="binding site" evidence="13">
    <location>
        <position position="134"/>
    </location>
    <ligand>
        <name>sn-glycerol 3-phosphate</name>
        <dbReference type="ChEBI" id="CHEBI:57597"/>
    </ligand>
</feature>
<feature type="binding site" evidence="13">
    <location>
        <position position="106"/>
    </location>
    <ligand>
        <name>NADPH</name>
        <dbReference type="ChEBI" id="CHEBI:57783"/>
    </ligand>
</feature>
<evidence type="ECO:0000256" key="7">
    <source>
        <dbReference type="ARBA" id="ARBA00023209"/>
    </source>
</evidence>
<feature type="binding site" evidence="13">
    <location>
        <position position="32"/>
    </location>
    <ligand>
        <name>NADPH</name>
        <dbReference type="ChEBI" id="CHEBI:57783"/>
    </ligand>
</feature>
<keyword evidence="8 13" id="KW-1208">Phospholipid metabolism</keyword>
<evidence type="ECO:0000313" key="21">
    <source>
        <dbReference type="Proteomes" id="UP000198778"/>
    </source>
</evidence>
<keyword evidence="13" id="KW-0547">Nucleotide-binding</keyword>
<feature type="binding site" evidence="13">
    <location>
        <position position="138"/>
    </location>
    <ligand>
        <name>NADPH</name>
        <dbReference type="ChEBI" id="CHEBI:57783"/>
    </ligand>
</feature>
<comment type="catalytic activity">
    <reaction evidence="13">
        <text>sn-glycerol 3-phosphate + NAD(+) = dihydroxyacetone phosphate + NADH + H(+)</text>
        <dbReference type="Rhea" id="RHEA:11092"/>
        <dbReference type="ChEBI" id="CHEBI:15378"/>
        <dbReference type="ChEBI" id="CHEBI:57540"/>
        <dbReference type="ChEBI" id="CHEBI:57597"/>
        <dbReference type="ChEBI" id="CHEBI:57642"/>
        <dbReference type="ChEBI" id="CHEBI:57945"/>
        <dbReference type="EC" id="1.1.1.94"/>
    </reaction>
</comment>
<keyword evidence="6 13" id="KW-0443">Lipid metabolism</keyword>
<dbReference type="HAMAP" id="MF_00394">
    <property type="entry name" value="NAD_Glyc3P_dehydrog"/>
    <property type="match status" value="1"/>
</dbReference>
<feature type="domain" description="Glycerol-3-phosphate dehydrogenase NAD-dependent C-terminal" evidence="19">
    <location>
        <begin position="178"/>
        <end position="318"/>
    </location>
</feature>
<dbReference type="Pfam" id="PF07479">
    <property type="entry name" value="NAD_Gly3P_dh_C"/>
    <property type="match status" value="1"/>
</dbReference>
<keyword evidence="4 13" id="KW-0560">Oxidoreductase</keyword>
<dbReference type="EC" id="1.1.1.94" evidence="10 13"/>
<feature type="domain" description="Glycerol-3-phosphate dehydrogenase NAD-dependent N-terminal" evidence="18">
    <location>
        <begin position="3"/>
        <end position="156"/>
    </location>
</feature>
<evidence type="ECO:0000256" key="5">
    <source>
        <dbReference type="ARBA" id="ARBA00023027"/>
    </source>
</evidence>
<dbReference type="Proteomes" id="UP000198778">
    <property type="component" value="Unassembled WGS sequence"/>
</dbReference>
<evidence type="ECO:0000256" key="3">
    <source>
        <dbReference type="ARBA" id="ARBA00022857"/>
    </source>
</evidence>
<keyword evidence="5 13" id="KW-0520">NAD</keyword>
<dbReference type="GO" id="GO:0006650">
    <property type="term" value="P:glycerophospholipid metabolic process"/>
    <property type="evidence" value="ECO:0007669"/>
    <property type="project" value="UniProtKB-UniRule"/>
</dbReference>
<name>A0A1H0AW99_9BACI</name>
<accession>A0A1H0AW99</accession>
<evidence type="ECO:0000256" key="15">
    <source>
        <dbReference type="PIRSR" id="PIRSR000114-2"/>
    </source>
</evidence>
<dbReference type="GO" id="GO:0141152">
    <property type="term" value="F:glycerol-3-phosphate dehydrogenase (NAD+) activity"/>
    <property type="evidence" value="ECO:0007669"/>
    <property type="project" value="RHEA"/>
</dbReference>
<dbReference type="SUPFAM" id="SSF48179">
    <property type="entry name" value="6-phosphogluconate dehydrogenase C-terminal domain-like"/>
    <property type="match status" value="1"/>
</dbReference>
<evidence type="ECO:0000256" key="2">
    <source>
        <dbReference type="ARBA" id="ARBA00022516"/>
    </source>
</evidence>
<dbReference type="InterPro" id="IPR011128">
    <property type="entry name" value="G3P_DH_NAD-dep_N"/>
</dbReference>
<feature type="binding site" evidence="15">
    <location>
        <position position="106"/>
    </location>
    <ligand>
        <name>substrate</name>
    </ligand>
</feature>
<feature type="binding site" evidence="13">
    <location>
        <position position="254"/>
    </location>
    <ligand>
        <name>sn-glycerol 3-phosphate</name>
        <dbReference type="ChEBI" id="CHEBI:57597"/>
    </ligand>
</feature>
<evidence type="ECO:0000256" key="13">
    <source>
        <dbReference type="HAMAP-Rule" id="MF_00394"/>
    </source>
</evidence>
<proteinExistence type="inferred from homology"/>
<evidence type="ECO:0000313" key="20">
    <source>
        <dbReference type="EMBL" id="SDN37692.1"/>
    </source>
</evidence>
<dbReference type="PROSITE" id="PS00957">
    <property type="entry name" value="NAD_G3PDH"/>
    <property type="match status" value="1"/>
</dbReference>
<dbReference type="PANTHER" id="PTHR11728">
    <property type="entry name" value="GLYCEROL-3-PHOSPHATE DEHYDROGENASE"/>
    <property type="match status" value="1"/>
</dbReference>
<feature type="binding site" evidence="15">
    <location>
        <begin position="253"/>
        <end position="254"/>
    </location>
    <ligand>
        <name>substrate</name>
    </ligand>
</feature>
<keyword evidence="3 13" id="KW-0521">NADP</keyword>
<dbReference type="GO" id="GO:0141153">
    <property type="term" value="F:glycerol-3-phosphate dehydrogenase (NADP+) activity"/>
    <property type="evidence" value="ECO:0007669"/>
    <property type="project" value="RHEA"/>
</dbReference>
<feature type="binding site" evidence="13">
    <location>
        <position position="279"/>
    </location>
    <ligand>
        <name>NADPH</name>
        <dbReference type="ChEBI" id="CHEBI:57783"/>
    </ligand>
</feature>
<evidence type="ECO:0000256" key="8">
    <source>
        <dbReference type="ARBA" id="ARBA00023264"/>
    </source>
</evidence>
<dbReference type="Pfam" id="PF01210">
    <property type="entry name" value="NAD_Gly3P_dh_N"/>
    <property type="match status" value="1"/>
</dbReference>
<dbReference type="InterPro" id="IPR013328">
    <property type="entry name" value="6PGD_dom2"/>
</dbReference>
<evidence type="ECO:0000256" key="14">
    <source>
        <dbReference type="PIRSR" id="PIRSR000114-1"/>
    </source>
</evidence>
<feature type="binding site" evidence="13">
    <location>
        <position position="253"/>
    </location>
    <ligand>
        <name>NADPH</name>
        <dbReference type="ChEBI" id="CHEBI:57783"/>
    </ligand>
</feature>
<evidence type="ECO:0000256" key="6">
    <source>
        <dbReference type="ARBA" id="ARBA00023098"/>
    </source>
</evidence>
<dbReference type="GO" id="GO:0008654">
    <property type="term" value="P:phospholipid biosynthetic process"/>
    <property type="evidence" value="ECO:0007669"/>
    <property type="project" value="UniProtKB-KW"/>
</dbReference>
<feature type="binding site" evidence="13">
    <location>
        <position position="11"/>
    </location>
    <ligand>
        <name>NADPH</name>
        <dbReference type="ChEBI" id="CHEBI:57783"/>
    </ligand>
</feature>
<feature type="binding site" evidence="13">
    <location>
        <position position="252"/>
    </location>
    <ligand>
        <name>sn-glycerol 3-phosphate</name>
        <dbReference type="ChEBI" id="CHEBI:57597"/>
    </ligand>
</feature>
<comment type="subcellular location">
    <subcellularLocation>
        <location evidence="13">Cytoplasm</location>
    </subcellularLocation>
</comment>
<reference evidence="21" key="1">
    <citation type="submission" date="2016-10" db="EMBL/GenBank/DDBJ databases">
        <authorList>
            <person name="Varghese N."/>
            <person name="Submissions S."/>
        </authorList>
    </citation>
    <scope>NUCLEOTIDE SEQUENCE [LARGE SCALE GENOMIC DNA]</scope>
    <source>
        <strain evidence="21">CGMCC 1.10369</strain>
    </source>
</reference>
<evidence type="ECO:0000256" key="16">
    <source>
        <dbReference type="PIRSR" id="PIRSR000114-3"/>
    </source>
</evidence>